<dbReference type="PANTHER" id="PTHR46656:SF3">
    <property type="entry name" value="PUTATIVE-RELATED"/>
    <property type="match status" value="1"/>
</dbReference>
<dbReference type="EMBL" id="BLAJ01000039">
    <property type="protein sequence ID" value="GES53789.1"/>
    <property type="molecule type" value="Genomic_DNA"/>
</dbReference>
<proteinExistence type="predicted"/>
<sequence length="441" mass="49267">MSLIYRNRPDLQTAFDLNKPQAVPAFWDWWFNYGQNEYLGKTAGRISGTDNTVAASGHDAAVEITFTKSGEAPASEAPAPNISLVGYPKGEFGLGEDIRLLRASLNEVGIKPTVVKAPWAIMARQAIDEPSVEASMAAFDSDVMIYVMPAFDTMTLLNKVGPRAFTARRKIGFWQWELERFPPPAKIAMELVDEIWCHSEHSARAFRSATDKPVIKVPLPVLVPDVRMVPRSKFDLENDSFVVFTSFDGASSISRKNPLGAIQAFQKAFPAATHSKARLIVKAMNTLDDSLWRECMRKAVIDDRILIRDKVMDRLEYYELLQCCDAVLSLHRAEGFGRLMAEAMAMGIPVIASGYSGNLDFMEDSNSWLVQGVQIPVFSGDYAFFQDQMWFEPDIDSAAAALRECAEDNEKCRRLASAAKETMERYSPQICGARYLDILRS</sequence>
<protein>
    <recommendedName>
        <fullName evidence="1">Glycosyl transferase family 1 domain-containing protein</fullName>
    </recommendedName>
</protein>
<dbReference type="PANTHER" id="PTHR46656">
    <property type="entry name" value="PUTATIVE-RELATED"/>
    <property type="match status" value="1"/>
</dbReference>
<reference evidence="2 3" key="1">
    <citation type="journal article" date="2020" name="Genome Biol. Evol.">
        <title>Rhizobium dioscoreae sp. nov., a plant growth-promoting bacterium isolated from yam (Dioscorea species).</title>
        <authorList>
            <person name="Ouyabe M."/>
            <person name="Tanaka N."/>
            <person name="Shiwa Y."/>
            <person name="Fujita N."/>
            <person name="Kikuno H."/>
            <person name="Babil P."/>
            <person name="Shiwachi H."/>
        </authorList>
    </citation>
    <scope>NUCLEOTIDE SEQUENCE [LARGE SCALE GENOMIC DNA]</scope>
    <source>
        <strain evidence="2 3">S-93</strain>
    </source>
</reference>
<evidence type="ECO:0000313" key="2">
    <source>
        <dbReference type="EMBL" id="GES53789.1"/>
    </source>
</evidence>
<dbReference type="InterPro" id="IPR001296">
    <property type="entry name" value="Glyco_trans_1"/>
</dbReference>
<name>A0ABQ0ZE85_9HYPH</name>
<gene>
    <name evidence="2" type="ORF">RsS93_64030</name>
</gene>
<dbReference type="Pfam" id="PF00534">
    <property type="entry name" value="Glycos_transf_1"/>
    <property type="match status" value="1"/>
</dbReference>
<organism evidence="2 3">
    <name type="scientific">Rhizobium dioscoreae</name>
    <dbReference type="NCBI Taxonomy" id="2653122"/>
    <lineage>
        <taxon>Bacteria</taxon>
        <taxon>Pseudomonadati</taxon>
        <taxon>Pseudomonadota</taxon>
        <taxon>Alphaproteobacteria</taxon>
        <taxon>Hyphomicrobiales</taxon>
        <taxon>Rhizobiaceae</taxon>
        <taxon>Rhizobium/Agrobacterium group</taxon>
        <taxon>Rhizobium</taxon>
    </lineage>
</organism>
<dbReference type="SUPFAM" id="SSF53756">
    <property type="entry name" value="UDP-Glycosyltransferase/glycogen phosphorylase"/>
    <property type="match status" value="1"/>
</dbReference>
<keyword evidence="3" id="KW-1185">Reference proteome</keyword>
<evidence type="ECO:0000313" key="3">
    <source>
        <dbReference type="Proteomes" id="UP000390335"/>
    </source>
</evidence>
<evidence type="ECO:0000259" key="1">
    <source>
        <dbReference type="Pfam" id="PF00534"/>
    </source>
</evidence>
<comment type="caution">
    <text evidence="2">The sequence shown here is derived from an EMBL/GenBank/DDBJ whole genome shotgun (WGS) entry which is preliminary data.</text>
</comment>
<accession>A0ABQ0ZE85</accession>
<dbReference type="CDD" id="cd03801">
    <property type="entry name" value="GT4_PimA-like"/>
    <property type="match status" value="1"/>
</dbReference>
<dbReference type="Proteomes" id="UP000390335">
    <property type="component" value="Unassembled WGS sequence"/>
</dbReference>
<dbReference type="Gene3D" id="3.40.50.2000">
    <property type="entry name" value="Glycogen Phosphorylase B"/>
    <property type="match status" value="1"/>
</dbReference>
<feature type="domain" description="Glycosyl transferase family 1" evidence="1">
    <location>
        <begin position="255"/>
        <end position="421"/>
    </location>
</feature>